<organism evidence="7 9">
    <name type="scientific">Francisella adeliensis</name>
    <dbReference type="NCBI Taxonomy" id="2007306"/>
    <lineage>
        <taxon>Bacteria</taxon>
        <taxon>Pseudomonadati</taxon>
        <taxon>Pseudomonadota</taxon>
        <taxon>Gammaproteobacteria</taxon>
        <taxon>Thiotrichales</taxon>
        <taxon>Francisellaceae</taxon>
        <taxon>Francisella</taxon>
    </lineage>
</organism>
<dbReference type="GO" id="GO:0005737">
    <property type="term" value="C:cytoplasm"/>
    <property type="evidence" value="ECO:0007669"/>
    <property type="project" value="UniProtKB-SubCell"/>
</dbReference>
<dbReference type="OrthoDB" id="7066780at2"/>
<evidence type="ECO:0000259" key="6">
    <source>
        <dbReference type="Pfam" id="PF21981"/>
    </source>
</evidence>
<dbReference type="EMBL" id="CP043424">
    <property type="protein sequence ID" value="QIW11297.1"/>
    <property type="molecule type" value="Genomic_DNA"/>
</dbReference>
<feature type="domain" description="RecX third three-helical" evidence="6">
    <location>
        <begin position="98"/>
        <end position="146"/>
    </location>
</feature>
<reference evidence="7 9" key="1">
    <citation type="submission" date="2017-06" db="EMBL/GenBank/DDBJ databases">
        <title>Complete genome of Francisella adeliensis.</title>
        <authorList>
            <person name="Vallesi A."/>
            <person name="Sjodin A."/>
        </authorList>
    </citation>
    <scope>NUCLEOTIDE SEQUENCE [LARGE SCALE GENOMIC DNA]</scope>
    <source>
        <strain evidence="7 9">FDC440</strain>
    </source>
</reference>
<sequence>MSLSKERNYLLYLLAKQEYSRKQLSDKLHLRENISLTEIDSLLDEFEKNKWLCDKRFAETFIRSEVNKLRGKKRITNSAIYQKGLSDELVNNAFDELEIDWFEQCLKCLTKKYKNTSLFQTDLKLKQKAMNYLAYNGFCYEEISFAVKGEF</sequence>
<keyword evidence="10" id="KW-1185">Reference proteome</keyword>
<accession>A0A2Z4XWI5</accession>
<dbReference type="PANTHER" id="PTHR33602">
    <property type="entry name" value="REGULATORY PROTEIN RECX FAMILY PROTEIN"/>
    <property type="match status" value="1"/>
</dbReference>
<keyword evidence="4 5" id="KW-0963">Cytoplasm</keyword>
<evidence type="ECO:0000313" key="7">
    <source>
        <dbReference type="EMBL" id="AXA33069.1"/>
    </source>
</evidence>
<dbReference type="Proteomes" id="UP000251120">
    <property type="component" value="Chromosome"/>
</dbReference>
<dbReference type="GO" id="GO:0006282">
    <property type="term" value="P:regulation of DNA repair"/>
    <property type="evidence" value="ECO:0007669"/>
    <property type="project" value="UniProtKB-UniRule"/>
</dbReference>
<evidence type="ECO:0000256" key="4">
    <source>
        <dbReference type="ARBA" id="ARBA00022490"/>
    </source>
</evidence>
<evidence type="ECO:0000256" key="3">
    <source>
        <dbReference type="ARBA" id="ARBA00018111"/>
    </source>
</evidence>
<dbReference type="KEGG" id="fad:CDH04_00950"/>
<dbReference type="HAMAP" id="MF_01114">
    <property type="entry name" value="RecX"/>
    <property type="match status" value="1"/>
</dbReference>
<dbReference type="Gene3D" id="1.10.10.10">
    <property type="entry name" value="Winged helix-like DNA-binding domain superfamily/Winged helix DNA-binding domain"/>
    <property type="match status" value="3"/>
</dbReference>
<dbReference type="EMBL" id="CP021781">
    <property type="protein sequence ID" value="AXA33069.1"/>
    <property type="molecule type" value="Genomic_DNA"/>
</dbReference>
<comment type="subcellular location">
    <subcellularLocation>
        <location evidence="1 5">Cytoplasm</location>
    </subcellularLocation>
</comment>
<proteinExistence type="inferred from homology"/>
<name>A0A2Z4XWI5_9GAMM</name>
<dbReference type="InterPro" id="IPR003783">
    <property type="entry name" value="Regulatory_RecX"/>
</dbReference>
<protein>
    <recommendedName>
        <fullName evidence="3 5">Regulatory protein RecX</fullName>
    </recommendedName>
</protein>
<dbReference type="Proteomes" id="UP000681131">
    <property type="component" value="Chromosome"/>
</dbReference>
<evidence type="ECO:0000256" key="2">
    <source>
        <dbReference type="ARBA" id="ARBA00009695"/>
    </source>
</evidence>
<dbReference type="AlphaFoldDB" id="A0A2Z4XWI5"/>
<comment type="similarity">
    <text evidence="2 5">Belongs to the RecX family.</text>
</comment>
<gene>
    <name evidence="5" type="primary">recX</name>
    <name evidence="7" type="ORF">CDH04_00950</name>
    <name evidence="8" type="ORF">FZC43_00950</name>
</gene>
<comment type="function">
    <text evidence="5">Modulates RecA activity.</text>
</comment>
<dbReference type="RefSeq" id="WP_112869244.1">
    <property type="nucleotide sequence ID" value="NZ_CP021781.1"/>
</dbReference>
<evidence type="ECO:0000313" key="9">
    <source>
        <dbReference type="Proteomes" id="UP000251120"/>
    </source>
</evidence>
<reference evidence="8 10" key="2">
    <citation type="submission" date="2019-08" db="EMBL/GenBank/DDBJ databases">
        <title>Complete genome sequences of Francisella adeliensis (FSC1325 and FSC1326).</title>
        <authorList>
            <person name="Ohrman C."/>
            <person name="Uneklint I."/>
            <person name="Vallesi A."/>
            <person name="Karlsson L."/>
            <person name="Sjodin A."/>
        </authorList>
    </citation>
    <scope>NUCLEOTIDE SEQUENCE [LARGE SCALE GENOMIC DNA]</scope>
    <source>
        <strain evidence="8 10">FSC1325</strain>
    </source>
</reference>
<evidence type="ECO:0000256" key="5">
    <source>
        <dbReference type="HAMAP-Rule" id="MF_01114"/>
    </source>
</evidence>
<dbReference type="Pfam" id="PF21981">
    <property type="entry name" value="RecX_HTH3"/>
    <property type="match status" value="1"/>
</dbReference>
<evidence type="ECO:0000256" key="1">
    <source>
        <dbReference type="ARBA" id="ARBA00004496"/>
    </source>
</evidence>
<dbReference type="InterPro" id="IPR053925">
    <property type="entry name" value="RecX_HTH_3rd"/>
</dbReference>
<dbReference type="PANTHER" id="PTHR33602:SF1">
    <property type="entry name" value="REGULATORY PROTEIN RECX FAMILY PROTEIN"/>
    <property type="match status" value="1"/>
</dbReference>
<evidence type="ECO:0000313" key="8">
    <source>
        <dbReference type="EMBL" id="QIW11297.1"/>
    </source>
</evidence>
<evidence type="ECO:0000313" key="10">
    <source>
        <dbReference type="Proteomes" id="UP000681131"/>
    </source>
</evidence>
<dbReference type="InterPro" id="IPR036388">
    <property type="entry name" value="WH-like_DNA-bd_sf"/>
</dbReference>